<evidence type="ECO:0000256" key="3">
    <source>
        <dbReference type="ARBA" id="ARBA00023002"/>
    </source>
</evidence>
<evidence type="ECO:0000313" key="4">
    <source>
        <dbReference type="EMBL" id="GGY25643.1"/>
    </source>
</evidence>
<keyword evidence="4" id="KW-0223">Dioxygenase</keyword>
<dbReference type="AlphaFoldDB" id="A0A918P6I1"/>
<dbReference type="Pfam" id="PF03060">
    <property type="entry name" value="NMO"/>
    <property type="match status" value="2"/>
</dbReference>
<keyword evidence="3" id="KW-0560">Oxidoreductase</keyword>
<evidence type="ECO:0000256" key="2">
    <source>
        <dbReference type="ARBA" id="ARBA00022643"/>
    </source>
</evidence>
<keyword evidence="5" id="KW-1185">Reference proteome</keyword>
<reference evidence="4" key="2">
    <citation type="submission" date="2020-09" db="EMBL/GenBank/DDBJ databases">
        <authorList>
            <person name="Sun Q."/>
            <person name="Kim S."/>
        </authorList>
    </citation>
    <scope>NUCLEOTIDE SEQUENCE</scope>
    <source>
        <strain evidence="4">KCTC 32182</strain>
    </source>
</reference>
<dbReference type="EMBL" id="BMYX01000021">
    <property type="protein sequence ID" value="GGY25643.1"/>
    <property type="molecule type" value="Genomic_DNA"/>
</dbReference>
<evidence type="ECO:0000313" key="5">
    <source>
        <dbReference type="Proteomes" id="UP000645257"/>
    </source>
</evidence>
<dbReference type="SUPFAM" id="SSF51412">
    <property type="entry name" value="Inosine monophosphate dehydrogenase (IMPDH)"/>
    <property type="match status" value="1"/>
</dbReference>
<dbReference type="CDD" id="cd04730">
    <property type="entry name" value="NPD_like"/>
    <property type="match status" value="1"/>
</dbReference>
<name>A0A918P6I1_9NEIS</name>
<dbReference type="PANTHER" id="PTHR32332:SF20">
    <property type="entry name" value="2-NITROPROPANE DIOXYGENASE-LIKE PROTEIN"/>
    <property type="match status" value="1"/>
</dbReference>
<evidence type="ECO:0000256" key="1">
    <source>
        <dbReference type="ARBA" id="ARBA00022630"/>
    </source>
</evidence>
<dbReference type="Proteomes" id="UP000645257">
    <property type="component" value="Unassembled WGS sequence"/>
</dbReference>
<dbReference type="InterPro" id="IPR013785">
    <property type="entry name" value="Aldolase_TIM"/>
</dbReference>
<accession>A0A918P6I1</accession>
<comment type="caution">
    <text evidence="4">The sequence shown here is derived from an EMBL/GenBank/DDBJ whole genome shotgun (WGS) entry which is preliminary data.</text>
</comment>
<protein>
    <submittedName>
        <fullName evidence="4">2-nitropropane dioxygenase</fullName>
    </submittedName>
</protein>
<keyword evidence="2" id="KW-0288">FMN</keyword>
<dbReference type="GO" id="GO:0051213">
    <property type="term" value="F:dioxygenase activity"/>
    <property type="evidence" value="ECO:0007669"/>
    <property type="project" value="UniProtKB-KW"/>
</dbReference>
<dbReference type="PANTHER" id="PTHR32332">
    <property type="entry name" value="2-NITROPROPANE DIOXYGENASE"/>
    <property type="match status" value="1"/>
</dbReference>
<dbReference type="RefSeq" id="WP_189536098.1">
    <property type="nucleotide sequence ID" value="NZ_BMYX01000021.1"/>
</dbReference>
<organism evidence="4 5">
    <name type="scientific">Paludibacterium paludis</name>
    <dbReference type="NCBI Taxonomy" id="1225769"/>
    <lineage>
        <taxon>Bacteria</taxon>
        <taxon>Pseudomonadati</taxon>
        <taxon>Pseudomonadota</taxon>
        <taxon>Betaproteobacteria</taxon>
        <taxon>Neisseriales</taxon>
        <taxon>Chromobacteriaceae</taxon>
        <taxon>Paludibacterium</taxon>
    </lineage>
</organism>
<gene>
    <name evidence="4" type="ORF">GCM10011289_31590</name>
</gene>
<dbReference type="GO" id="GO:0018580">
    <property type="term" value="F:nitronate monooxygenase activity"/>
    <property type="evidence" value="ECO:0007669"/>
    <property type="project" value="InterPro"/>
</dbReference>
<keyword evidence="1" id="KW-0285">Flavoprotein</keyword>
<sequence length="346" mass="36015">MQTRFTRTFGVDHPLACPGMSWIATPELVAAVANAGGLGILATGPLDVAATRRAIARIRELTDKPFGIGCTLMMPGARENAEAALQEQVPVINFSLGKGDWIAERAHAYGGKVIATVTTERHAISAAAGGADGLLVTGHEAAAHGGSVTSLVLIPAIRRVSDLPILAAGGFGTGAGLVAALALGADAVAMGSRLATTRESPVHDRTKAMIHAKSVEDTIYSANFDGLPCRVMHSPTAAKATRKPLGLLTAGWRASLNARKMNVSIPRVLAGLMKAPQQIRQLAQFGAASEQIRLAIQEGDHERGVQLIGQVQGLIDDTPSVTELFERVMAEAHDVAASLGENAQRG</sequence>
<dbReference type="InterPro" id="IPR004136">
    <property type="entry name" value="NMO"/>
</dbReference>
<proteinExistence type="predicted"/>
<reference evidence="4" key="1">
    <citation type="journal article" date="2014" name="Int. J. Syst. Evol. Microbiol.">
        <title>Complete genome sequence of Corynebacterium casei LMG S-19264T (=DSM 44701T), isolated from a smear-ripened cheese.</title>
        <authorList>
            <consortium name="US DOE Joint Genome Institute (JGI-PGF)"/>
            <person name="Walter F."/>
            <person name="Albersmeier A."/>
            <person name="Kalinowski J."/>
            <person name="Ruckert C."/>
        </authorList>
    </citation>
    <scope>NUCLEOTIDE SEQUENCE</scope>
    <source>
        <strain evidence="4">KCTC 32182</strain>
    </source>
</reference>
<dbReference type="Gene3D" id="3.20.20.70">
    <property type="entry name" value="Aldolase class I"/>
    <property type="match status" value="1"/>
</dbReference>